<name>A0ABP8CEF9_9ACTN</name>
<dbReference type="PANTHER" id="PTHR30289:SF1">
    <property type="entry name" value="PEBP (PHOSPHATIDYLETHANOLAMINE-BINDING PROTEIN) FAMILY PROTEIN"/>
    <property type="match status" value="1"/>
</dbReference>
<proteinExistence type="inferred from homology"/>
<reference evidence="3" key="1">
    <citation type="journal article" date="2019" name="Int. J. Syst. Evol. Microbiol.">
        <title>The Global Catalogue of Microorganisms (GCM) 10K type strain sequencing project: providing services to taxonomists for standard genome sequencing and annotation.</title>
        <authorList>
            <consortium name="The Broad Institute Genomics Platform"/>
            <consortium name="The Broad Institute Genome Sequencing Center for Infectious Disease"/>
            <person name="Wu L."/>
            <person name="Ma J."/>
        </authorList>
    </citation>
    <scope>NUCLEOTIDE SEQUENCE [LARGE SCALE GENOMIC DNA]</scope>
    <source>
        <strain evidence="3">JCM 17440</strain>
    </source>
</reference>
<comment type="similarity">
    <text evidence="1">Belongs to the UPF0098 family.</text>
</comment>
<gene>
    <name evidence="2" type="ORF">GCM10022254_52310</name>
</gene>
<organism evidence="2 3">
    <name type="scientific">Actinomadura meridiana</name>
    <dbReference type="NCBI Taxonomy" id="559626"/>
    <lineage>
        <taxon>Bacteria</taxon>
        <taxon>Bacillati</taxon>
        <taxon>Actinomycetota</taxon>
        <taxon>Actinomycetes</taxon>
        <taxon>Streptosporangiales</taxon>
        <taxon>Thermomonosporaceae</taxon>
        <taxon>Actinomadura</taxon>
    </lineage>
</organism>
<comment type="caution">
    <text evidence="2">The sequence shown here is derived from an EMBL/GenBank/DDBJ whole genome shotgun (WGS) entry which is preliminary data.</text>
</comment>
<dbReference type="InterPro" id="IPR005247">
    <property type="entry name" value="YbhB_YbcL/LppC-like"/>
</dbReference>
<sequence>MEQLTLSSPAFADRGPVPAAYSHESGDVSPALIWSGVPAACLELVLVCEDPDARGGTFVHWMLGDIPPEFDGLAAGQEGPRLARGRNGFGDLGYGGPHPPHGDPPHRYVFTLYALRRPSGLTSGFSRDDLRAALKDDVLASAALVGTYAR</sequence>
<evidence type="ECO:0000313" key="2">
    <source>
        <dbReference type="EMBL" id="GAA4238035.1"/>
    </source>
</evidence>
<dbReference type="GO" id="GO:0004860">
    <property type="term" value="F:protein kinase inhibitor activity"/>
    <property type="evidence" value="ECO:0007669"/>
    <property type="project" value="UniProtKB-KW"/>
</dbReference>
<dbReference type="InterPro" id="IPR008914">
    <property type="entry name" value="PEBP"/>
</dbReference>
<dbReference type="NCBIfam" id="TIGR00481">
    <property type="entry name" value="YbhB/YbcL family Raf kinase inhibitor-like protein"/>
    <property type="match status" value="1"/>
</dbReference>
<dbReference type="RefSeq" id="WP_344901266.1">
    <property type="nucleotide sequence ID" value="NZ_BAABAS010000019.1"/>
</dbReference>
<keyword evidence="3" id="KW-1185">Reference proteome</keyword>
<evidence type="ECO:0000313" key="3">
    <source>
        <dbReference type="Proteomes" id="UP001501710"/>
    </source>
</evidence>
<dbReference type="Pfam" id="PF01161">
    <property type="entry name" value="PBP"/>
    <property type="match status" value="1"/>
</dbReference>
<dbReference type="Proteomes" id="UP001501710">
    <property type="component" value="Unassembled WGS sequence"/>
</dbReference>
<dbReference type="EMBL" id="BAABAS010000019">
    <property type="protein sequence ID" value="GAA4238035.1"/>
    <property type="molecule type" value="Genomic_DNA"/>
</dbReference>
<protein>
    <submittedName>
        <fullName evidence="2">YbhB/YbcL family Raf kinase inhibitor-like protein</fullName>
    </submittedName>
</protein>
<dbReference type="PANTHER" id="PTHR30289">
    <property type="entry name" value="UNCHARACTERIZED PROTEIN YBCL-RELATED"/>
    <property type="match status" value="1"/>
</dbReference>
<dbReference type="Gene3D" id="3.90.280.10">
    <property type="entry name" value="PEBP-like"/>
    <property type="match status" value="1"/>
</dbReference>
<accession>A0ABP8CEF9</accession>
<evidence type="ECO:0000256" key="1">
    <source>
        <dbReference type="ARBA" id="ARBA00007120"/>
    </source>
</evidence>
<dbReference type="InterPro" id="IPR036610">
    <property type="entry name" value="PEBP-like_sf"/>
</dbReference>
<dbReference type="CDD" id="cd00865">
    <property type="entry name" value="PEBP_bact_arch"/>
    <property type="match status" value="1"/>
</dbReference>
<keyword evidence="2" id="KW-0649">Protein kinase inhibitor</keyword>
<dbReference type="SUPFAM" id="SSF49777">
    <property type="entry name" value="PEBP-like"/>
    <property type="match status" value="1"/>
</dbReference>